<name>A0AAE1ED81_9GAST</name>
<dbReference type="Proteomes" id="UP001283361">
    <property type="component" value="Unassembled WGS sequence"/>
</dbReference>
<dbReference type="AlphaFoldDB" id="A0AAE1ED81"/>
<sequence length="100" mass="11108">MPERKMANRLPSLWSLIPPRSVICDLVGGRWWPVMARPGCSGDGVVIKPYLTLHVSQTDINGLRGCRTAVEDEMAMLAVSMDVRRCGAMSLQGTTRFLFE</sequence>
<reference evidence="1" key="1">
    <citation type="journal article" date="2023" name="G3 (Bethesda)">
        <title>A reference genome for the long-term kleptoplast-retaining sea slug Elysia crispata morphotype clarki.</title>
        <authorList>
            <person name="Eastman K.E."/>
            <person name="Pendleton A.L."/>
            <person name="Shaikh M.A."/>
            <person name="Suttiyut T."/>
            <person name="Ogas R."/>
            <person name="Tomko P."/>
            <person name="Gavelis G."/>
            <person name="Widhalm J.R."/>
            <person name="Wisecaver J.H."/>
        </authorList>
    </citation>
    <scope>NUCLEOTIDE SEQUENCE</scope>
    <source>
        <strain evidence="1">ECLA1</strain>
    </source>
</reference>
<comment type="caution">
    <text evidence="1">The sequence shown here is derived from an EMBL/GenBank/DDBJ whole genome shotgun (WGS) entry which is preliminary data.</text>
</comment>
<organism evidence="1 2">
    <name type="scientific">Elysia crispata</name>
    <name type="common">lettuce slug</name>
    <dbReference type="NCBI Taxonomy" id="231223"/>
    <lineage>
        <taxon>Eukaryota</taxon>
        <taxon>Metazoa</taxon>
        <taxon>Spiralia</taxon>
        <taxon>Lophotrochozoa</taxon>
        <taxon>Mollusca</taxon>
        <taxon>Gastropoda</taxon>
        <taxon>Heterobranchia</taxon>
        <taxon>Euthyneura</taxon>
        <taxon>Panpulmonata</taxon>
        <taxon>Sacoglossa</taxon>
        <taxon>Placobranchoidea</taxon>
        <taxon>Plakobranchidae</taxon>
        <taxon>Elysia</taxon>
    </lineage>
</organism>
<accession>A0AAE1ED81</accession>
<keyword evidence="2" id="KW-1185">Reference proteome</keyword>
<evidence type="ECO:0000313" key="2">
    <source>
        <dbReference type="Proteomes" id="UP001283361"/>
    </source>
</evidence>
<gene>
    <name evidence="1" type="ORF">RRG08_010408</name>
</gene>
<evidence type="ECO:0000313" key="1">
    <source>
        <dbReference type="EMBL" id="KAK3802637.1"/>
    </source>
</evidence>
<dbReference type="EMBL" id="JAWDGP010000221">
    <property type="protein sequence ID" value="KAK3802637.1"/>
    <property type="molecule type" value="Genomic_DNA"/>
</dbReference>
<proteinExistence type="predicted"/>
<protein>
    <submittedName>
        <fullName evidence="1">Uncharacterized protein</fullName>
    </submittedName>
</protein>